<dbReference type="Gene3D" id="1.10.510.10">
    <property type="entry name" value="Transferase(Phosphotransferase) domain 1"/>
    <property type="match status" value="1"/>
</dbReference>
<sequence length="194" mass="22800">MNKHLKVLNKCKSNTEMLLYCYKNLIKLGRGSSRTVFLLTKNKVLKVAHNHIGNQQNTAEITAWLYIDYDRYYNKRFFAKVFPDMSHFKDVYIVQEYCDNISTKEAKPYIEHYLTPSTIENERAKRFHTALRDVDNTLNYKTLVDLNVGNIGRSVRGAIKLRDYGLSEHIAKQYREARDQYHQLKSISNISIDL</sequence>
<evidence type="ECO:0000313" key="2">
    <source>
        <dbReference type="Proteomes" id="UP000007524"/>
    </source>
</evidence>
<dbReference type="OrthoDB" id="37848at10239"/>
<keyword evidence="2" id="KW-1185">Reference proteome</keyword>
<dbReference type="GeneID" id="14012944"/>
<protein>
    <submittedName>
        <fullName evidence="1">Uncharacterized protein</fullName>
    </submittedName>
</protein>
<dbReference type="Proteomes" id="UP000007524">
    <property type="component" value="Segment"/>
</dbReference>
<accession>H6X4G3</accession>
<reference evidence="1 2" key="1">
    <citation type="journal article" date="2012" name="J. Virol.">
        <title>Genome of Klebsiella sp.-Infecting Bacteriophage vB_KleM_RaK2.</title>
        <authorList>
            <person name="Simoliunas E."/>
            <person name="Kaliniene L."/>
            <person name="Truncaite L."/>
            <person name="Klausa V."/>
            <person name="Zajanckauskaite A."/>
            <person name="Meskys R."/>
        </authorList>
    </citation>
    <scope>NUCLEOTIDE SEQUENCE [LARGE SCALE GENOMIC DNA]</scope>
</reference>
<name>H6X4G3_9CAUD</name>
<dbReference type="SUPFAM" id="SSF56112">
    <property type="entry name" value="Protein kinase-like (PK-like)"/>
    <property type="match status" value="1"/>
</dbReference>
<proteinExistence type="predicted"/>
<dbReference type="RefSeq" id="YP_007007511.1">
    <property type="nucleotide sequence ID" value="NC_019526.1"/>
</dbReference>
<evidence type="ECO:0000313" key="1">
    <source>
        <dbReference type="EMBL" id="AFA44629.1"/>
    </source>
</evidence>
<dbReference type="EMBL" id="JQ513383">
    <property type="protein sequence ID" value="AFA44629.1"/>
    <property type="molecule type" value="Genomic_DNA"/>
</dbReference>
<gene>
    <name evidence="1" type="ORF">RaK2_00356</name>
</gene>
<dbReference type="InterPro" id="IPR011009">
    <property type="entry name" value="Kinase-like_dom_sf"/>
</dbReference>
<organism evidence="1 2">
    <name type="scientific">Klebsiella phage vB_KleM_RaK2</name>
    <dbReference type="NCBI Taxonomy" id="1147094"/>
    <lineage>
        <taxon>Viruses</taxon>
        <taxon>Duplodnaviria</taxon>
        <taxon>Heunggongvirae</taxon>
        <taxon>Uroviricota</taxon>
        <taxon>Caudoviricetes</taxon>
        <taxon>Alcyoneusvirus</taxon>
        <taxon>Alcyoneusvirus RaK2</taxon>
    </lineage>
</organism>
<dbReference type="KEGG" id="vg:14012944"/>